<evidence type="ECO:0000256" key="1">
    <source>
        <dbReference type="SAM" id="MobiDB-lite"/>
    </source>
</evidence>
<sequence length="123" mass="12140">MSGGKGPRASIPIARSVATAGATMARSSVPSVPPSPACGLSPATARRGAPIPKSRRNAAAVVLAASTIRAGVNRAMARASGSWTVTGTTRNCGQASSITGGTPGRPASSARYSVWPGWAKPAA</sequence>
<name>A0ABP3QZL0_9PROT</name>
<feature type="region of interest" description="Disordered" evidence="1">
    <location>
        <begin position="25"/>
        <end position="53"/>
    </location>
</feature>
<organism evidence="2 3">
    <name type="scientific">Craurococcus roseus</name>
    <dbReference type="NCBI Taxonomy" id="77585"/>
    <lineage>
        <taxon>Bacteria</taxon>
        <taxon>Pseudomonadati</taxon>
        <taxon>Pseudomonadota</taxon>
        <taxon>Alphaproteobacteria</taxon>
        <taxon>Acetobacterales</taxon>
        <taxon>Acetobacteraceae</taxon>
        <taxon>Craurococcus</taxon>
    </lineage>
</organism>
<dbReference type="Proteomes" id="UP001501588">
    <property type="component" value="Unassembled WGS sequence"/>
</dbReference>
<keyword evidence="3" id="KW-1185">Reference proteome</keyword>
<protein>
    <submittedName>
        <fullName evidence="2">Uncharacterized protein</fullName>
    </submittedName>
</protein>
<evidence type="ECO:0000313" key="2">
    <source>
        <dbReference type="EMBL" id="GAA0596633.1"/>
    </source>
</evidence>
<accession>A0ABP3QZL0</accession>
<proteinExistence type="predicted"/>
<reference evidence="3" key="1">
    <citation type="journal article" date="2019" name="Int. J. Syst. Evol. Microbiol.">
        <title>The Global Catalogue of Microorganisms (GCM) 10K type strain sequencing project: providing services to taxonomists for standard genome sequencing and annotation.</title>
        <authorList>
            <consortium name="The Broad Institute Genomics Platform"/>
            <consortium name="The Broad Institute Genome Sequencing Center for Infectious Disease"/>
            <person name="Wu L."/>
            <person name="Ma J."/>
        </authorList>
    </citation>
    <scope>NUCLEOTIDE SEQUENCE [LARGE SCALE GENOMIC DNA]</scope>
    <source>
        <strain evidence="3">JCM 9933</strain>
    </source>
</reference>
<gene>
    <name evidence="2" type="ORF">GCM10009416_38680</name>
</gene>
<dbReference type="EMBL" id="BAAAFZ010000062">
    <property type="protein sequence ID" value="GAA0596633.1"/>
    <property type="molecule type" value="Genomic_DNA"/>
</dbReference>
<feature type="compositionally biased region" description="Polar residues" evidence="1">
    <location>
        <begin position="84"/>
        <end position="100"/>
    </location>
</feature>
<feature type="region of interest" description="Disordered" evidence="1">
    <location>
        <begin position="84"/>
        <end position="123"/>
    </location>
</feature>
<comment type="caution">
    <text evidence="2">The sequence shown here is derived from an EMBL/GenBank/DDBJ whole genome shotgun (WGS) entry which is preliminary data.</text>
</comment>
<evidence type="ECO:0000313" key="3">
    <source>
        <dbReference type="Proteomes" id="UP001501588"/>
    </source>
</evidence>